<keyword evidence="3" id="KW-1185">Reference proteome</keyword>
<dbReference type="AlphaFoldDB" id="A0A5N6XCA8"/>
<evidence type="ECO:0000313" key="2">
    <source>
        <dbReference type="EMBL" id="KAE8330871.1"/>
    </source>
</evidence>
<accession>A0A5N6XCA8</accession>
<evidence type="ECO:0000313" key="3">
    <source>
        <dbReference type="Proteomes" id="UP000325945"/>
    </source>
</evidence>
<name>A0A5N6XCA8_9EURO</name>
<organism evidence="2 3">
    <name type="scientific">Aspergillus sergii</name>
    <dbReference type="NCBI Taxonomy" id="1034303"/>
    <lineage>
        <taxon>Eukaryota</taxon>
        <taxon>Fungi</taxon>
        <taxon>Dikarya</taxon>
        <taxon>Ascomycota</taxon>
        <taxon>Pezizomycotina</taxon>
        <taxon>Eurotiomycetes</taxon>
        <taxon>Eurotiomycetidae</taxon>
        <taxon>Eurotiales</taxon>
        <taxon>Aspergillaceae</taxon>
        <taxon>Aspergillus</taxon>
        <taxon>Aspergillus subgen. Circumdati</taxon>
    </lineage>
</organism>
<protein>
    <submittedName>
        <fullName evidence="2">Uncharacterized protein</fullName>
    </submittedName>
</protein>
<evidence type="ECO:0000256" key="1">
    <source>
        <dbReference type="SAM" id="Phobius"/>
    </source>
</evidence>
<dbReference type="Proteomes" id="UP000325945">
    <property type="component" value="Unassembled WGS sequence"/>
</dbReference>
<keyword evidence="1" id="KW-1133">Transmembrane helix</keyword>
<keyword evidence="1" id="KW-0472">Membrane</keyword>
<feature type="transmembrane region" description="Helical" evidence="1">
    <location>
        <begin position="18"/>
        <end position="37"/>
    </location>
</feature>
<dbReference type="EMBL" id="ML741771">
    <property type="protein sequence ID" value="KAE8330871.1"/>
    <property type="molecule type" value="Genomic_DNA"/>
</dbReference>
<keyword evidence="1" id="KW-0812">Transmembrane</keyword>
<sequence>MSQVLTVTPDVVDVIRNFLFGLCINLGLPTTCELITFKPRKRQKYYSHIWLLVNTHQMLD</sequence>
<gene>
    <name evidence="2" type="ORF">BDV39DRAFT_169546</name>
</gene>
<proteinExistence type="predicted"/>
<reference evidence="3" key="1">
    <citation type="submission" date="2019-04" db="EMBL/GenBank/DDBJ databases">
        <title>Friends and foes A comparative genomics studyof 23 Aspergillus species from section Flavi.</title>
        <authorList>
            <consortium name="DOE Joint Genome Institute"/>
            <person name="Kjaerbolling I."/>
            <person name="Vesth T."/>
            <person name="Frisvad J.C."/>
            <person name="Nybo J.L."/>
            <person name="Theobald S."/>
            <person name="Kildgaard S."/>
            <person name="Isbrandt T."/>
            <person name="Kuo A."/>
            <person name="Sato A."/>
            <person name="Lyhne E.K."/>
            <person name="Kogle M.E."/>
            <person name="Wiebenga A."/>
            <person name="Kun R.S."/>
            <person name="Lubbers R.J."/>
            <person name="Makela M.R."/>
            <person name="Barry K."/>
            <person name="Chovatia M."/>
            <person name="Clum A."/>
            <person name="Daum C."/>
            <person name="Haridas S."/>
            <person name="He G."/>
            <person name="LaButti K."/>
            <person name="Lipzen A."/>
            <person name="Mondo S."/>
            <person name="Riley R."/>
            <person name="Salamov A."/>
            <person name="Simmons B.A."/>
            <person name="Magnuson J.K."/>
            <person name="Henrissat B."/>
            <person name="Mortensen U.H."/>
            <person name="Larsen T.O."/>
            <person name="Devries R.P."/>
            <person name="Grigoriev I.V."/>
            <person name="Machida M."/>
            <person name="Baker S.E."/>
            <person name="Andersen M.R."/>
        </authorList>
    </citation>
    <scope>NUCLEOTIDE SEQUENCE [LARGE SCALE GENOMIC DNA]</scope>
    <source>
        <strain evidence="3">CBS 130017</strain>
    </source>
</reference>